<dbReference type="PANTHER" id="PTHR11060:SF0">
    <property type="entry name" value="PROTEIN MEMO1"/>
    <property type="match status" value="1"/>
</dbReference>
<dbReference type="Proteomes" id="UP000818624">
    <property type="component" value="Chromosome 3"/>
</dbReference>
<keyword evidence="3" id="KW-1185">Reference proteome</keyword>
<comment type="similarity">
    <text evidence="1">Belongs to the MEMO1 family.</text>
</comment>
<accession>A0ABY8ESW0</accession>
<sequence>MTTRPATHAGTWYSADPAQLDHMLTDWLRAAQSASATDAAPADAQVPRIAQHSVVKGCKAVIGPHAGYRFSGSSAAWAYGCIDPEKIRRVFVLGPSHHAYLDGCALSPYKKLETPLGDLRVDKEVNDTLRASKLFRLMSDEVDEDEHSMELHYPYIRKVFGERDISVIPILVGQLSAVKAAQFAEVLAAHVADPATLVVVSTDFCHWGERFRYTYYQGEDEGTPVLLSSRTPREQYAKRPIHASIAALDAAAMTAISYSPTPAAPVVHTSAADARKAFTAYLSRTGNTICGRNPLMLLLATLAQLEAQDGSFVCKFTHYAQSGAVQVPSDSSVSYAAGYVQQV</sequence>
<dbReference type="HAMAP" id="MF_00055">
    <property type="entry name" value="MEMO1"/>
    <property type="match status" value="1"/>
</dbReference>
<evidence type="ECO:0000256" key="1">
    <source>
        <dbReference type="ARBA" id="ARBA00006315"/>
    </source>
</evidence>
<dbReference type="NCBIfam" id="TIGR04336">
    <property type="entry name" value="AmmeMemoSam_B"/>
    <property type="match status" value="1"/>
</dbReference>
<evidence type="ECO:0008006" key="4">
    <source>
        <dbReference type="Google" id="ProtNLM"/>
    </source>
</evidence>
<dbReference type="EMBL" id="CP046236">
    <property type="protein sequence ID" value="WFD48599.1"/>
    <property type="molecule type" value="Genomic_DNA"/>
</dbReference>
<dbReference type="PANTHER" id="PTHR11060">
    <property type="entry name" value="PROTEIN MEMO1"/>
    <property type="match status" value="1"/>
</dbReference>
<protein>
    <recommendedName>
        <fullName evidence="4">Protein MEMO1</fullName>
    </recommendedName>
</protein>
<organism evidence="2 3">
    <name type="scientific">Malassezia furfur</name>
    <name type="common">Pityriasis versicolor infection agent</name>
    <name type="synonym">Pityrosporum furfur</name>
    <dbReference type="NCBI Taxonomy" id="55194"/>
    <lineage>
        <taxon>Eukaryota</taxon>
        <taxon>Fungi</taxon>
        <taxon>Dikarya</taxon>
        <taxon>Basidiomycota</taxon>
        <taxon>Ustilaginomycotina</taxon>
        <taxon>Malasseziomycetes</taxon>
        <taxon>Malasseziales</taxon>
        <taxon>Malasseziaceae</taxon>
        <taxon>Malassezia</taxon>
    </lineage>
</organism>
<gene>
    <name evidence="2" type="ORF">GLX27_003269</name>
</gene>
<proteinExistence type="inferred from homology"/>
<dbReference type="InterPro" id="IPR002737">
    <property type="entry name" value="MEMO1_fam"/>
</dbReference>
<reference evidence="2 3" key="1">
    <citation type="journal article" date="2020" name="Elife">
        <title>Loss of centromere function drives karyotype evolution in closely related Malassezia species.</title>
        <authorList>
            <person name="Sankaranarayanan S.R."/>
            <person name="Ianiri G."/>
            <person name="Coelho M.A."/>
            <person name="Reza M.H."/>
            <person name="Thimmappa B.C."/>
            <person name="Ganguly P."/>
            <person name="Vadnala R.N."/>
            <person name="Sun S."/>
            <person name="Siddharthan R."/>
            <person name="Tellgren-Roth C."/>
            <person name="Dawson T.L."/>
            <person name="Heitman J."/>
            <person name="Sanyal K."/>
        </authorList>
    </citation>
    <scope>NUCLEOTIDE SEQUENCE [LARGE SCALE GENOMIC DNA]</scope>
    <source>
        <strain evidence="2">CBS14141</strain>
    </source>
</reference>
<dbReference type="Pfam" id="PF01875">
    <property type="entry name" value="Memo"/>
    <property type="match status" value="1"/>
</dbReference>
<evidence type="ECO:0000313" key="2">
    <source>
        <dbReference type="EMBL" id="WFD48599.1"/>
    </source>
</evidence>
<name>A0ABY8ESW0_MALFU</name>
<dbReference type="CDD" id="cd07361">
    <property type="entry name" value="MEMO_like"/>
    <property type="match status" value="1"/>
</dbReference>
<evidence type="ECO:0000313" key="3">
    <source>
        <dbReference type="Proteomes" id="UP000818624"/>
    </source>
</evidence>
<dbReference type="Gene3D" id="3.40.830.10">
    <property type="entry name" value="LigB-like"/>
    <property type="match status" value="1"/>
</dbReference>